<feature type="domain" description="DNA/pantothenate metabolism flavoprotein C-terminal" evidence="5">
    <location>
        <begin position="220"/>
        <end position="433"/>
    </location>
</feature>
<gene>
    <name evidence="3" type="primary">coaBC</name>
    <name evidence="6" type="ORF">P5G59_02550</name>
</gene>
<dbReference type="RefSeq" id="WP_301216975.1">
    <property type="nucleotide sequence ID" value="NZ_JAROCB010000001.1"/>
</dbReference>
<feature type="binding site" evidence="3">
    <location>
        <position position="313"/>
    </location>
    <ligand>
        <name>CTP</name>
        <dbReference type="ChEBI" id="CHEBI:37563"/>
    </ligand>
</feature>
<feature type="binding site" evidence="3">
    <location>
        <position position="360"/>
    </location>
    <ligand>
        <name>CTP</name>
        <dbReference type="ChEBI" id="CHEBI:37563"/>
    </ligand>
</feature>
<comment type="function">
    <text evidence="3">Catalyzes two sequential steps in the biosynthesis of coenzyme A. In the first step cysteine is conjugated to 4'-phosphopantothenate to form 4-phosphopantothenoylcysteine. In the second step the latter compound is decarboxylated to form 4'-phosphopantotheine.</text>
</comment>
<dbReference type="InterPro" id="IPR003382">
    <property type="entry name" value="Flavoprotein"/>
</dbReference>
<dbReference type="Pfam" id="PF02441">
    <property type="entry name" value="Flavoprotein"/>
    <property type="match status" value="1"/>
</dbReference>
<comment type="catalytic activity">
    <reaction evidence="3">
        <text>N-[(R)-4-phosphopantothenoyl]-L-cysteine + H(+) = (R)-4'-phosphopantetheine + CO2</text>
        <dbReference type="Rhea" id="RHEA:16793"/>
        <dbReference type="ChEBI" id="CHEBI:15378"/>
        <dbReference type="ChEBI" id="CHEBI:16526"/>
        <dbReference type="ChEBI" id="CHEBI:59458"/>
        <dbReference type="ChEBI" id="CHEBI:61723"/>
        <dbReference type="EC" id="4.1.1.36"/>
    </reaction>
</comment>
<comment type="cofactor">
    <cofactor evidence="3">
        <name>Mg(2+)</name>
        <dbReference type="ChEBI" id="CHEBI:18420"/>
    </cofactor>
</comment>
<comment type="cofactor">
    <cofactor evidence="3">
        <name>FMN</name>
        <dbReference type="ChEBI" id="CHEBI:58210"/>
    </cofactor>
    <text evidence="3">Binds 1 FMN per subunit.</text>
</comment>
<dbReference type="Gene3D" id="3.40.50.10300">
    <property type="entry name" value="CoaB-like"/>
    <property type="match status" value="1"/>
</dbReference>
<dbReference type="PANTHER" id="PTHR14359:SF6">
    <property type="entry name" value="PHOSPHOPANTOTHENOYLCYSTEINE DECARBOXYLASE"/>
    <property type="match status" value="1"/>
</dbReference>
<dbReference type="InterPro" id="IPR036551">
    <property type="entry name" value="Flavin_trans-like"/>
</dbReference>
<dbReference type="SUPFAM" id="SSF52507">
    <property type="entry name" value="Homo-oligomeric flavin-containing Cys decarboxylases, HFCD"/>
    <property type="match status" value="1"/>
</dbReference>
<sequence length="434" mass="44908">MTVVVGVTGGIAAYKAVGVIRALVLEGHSVHVVATENALRFVGRPTLEAISRNPVATDLYEGVAEVRHVAIGQSADLIVIAPATANTIAKLAAGLADDLLGNTVLASTAPLVIAPAMHTEMWRNPATVANIATLRARGVTIVGPASGQLTGTDSGPGRMEEPEVIVRAALRAAGATPRAVEAPAPIALPSGAAAVNDVVVLSERRRANEAARLPRGGVDLAGKRVVVTAGGTREPLDPVRFLGNRSSGRQGVAIASAAQARGADVVLIAAHLEVEPPEGVELIQVQTALELQEAVEEAARAADIVVMTAAVADYRPAETQDAKIKKSDHGDRLTLELVANPDILAGLSARKRDGQVVVGFAAETEPDPQALIDLGRTKLEHKGSDFLVLNQVGWTHGFATESNEVVVLRKGGDIVMEASGSKLSVADRILDVIA</sequence>
<feature type="region of interest" description="Phosphopantothenoylcysteine decarboxylase" evidence="3">
    <location>
        <begin position="1"/>
        <end position="224"/>
    </location>
</feature>
<feature type="binding site" evidence="3">
    <location>
        <begin position="341"/>
        <end position="344"/>
    </location>
    <ligand>
        <name>CTP</name>
        <dbReference type="ChEBI" id="CHEBI:37563"/>
    </ligand>
</feature>
<keyword evidence="3" id="KW-0285">Flavoprotein</keyword>
<dbReference type="EMBL" id="JAROCB010000001">
    <property type="protein sequence ID" value="MDN4596010.1"/>
    <property type="molecule type" value="Genomic_DNA"/>
</dbReference>
<dbReference type="Pfam" id="PF04127">
    <property type="entry name" value="DFP"/>
    <property type="match status" value="1"/>
</dbReference>
<dbReference type="Proteomes" id="UP001174210">
    <property type="component" value="Unassembled WGS sequence"/>
</dbReference>
<keyword evidence="3" id="KW-0288">FMN</keyword>
<evidence type="ECO:0000256" key="1">
    <source>
        <dbReference type="ARBA" id="ARBA00022793"/>
    </source>
</evidence>
<feature type="binding site" evidence="3">
    <location>
        <position position="382"/>
    </location>
    <ligand>
        <name>CTP</name>
        <dbReference type="ChEBI" id="CHEBI:37563"/>
    </ligand>
</feature>
<comment type="catalytic activity">
    <reaction evidence="3">
        <text>(R)-4'-phosphopantothenate + L-cysteine + CTP = N-[(R)-4-phosphopantothenoyl]-L-cysteine + CMP + diphosphate + H(+)</text>
        <dbReference type="Rhea" id="RHEA:19397"/>
        <dbReference type="ChEBI" id="CHEBI:10986"/>
        <dbReference type="ChEBI" id="CHEBI:15378"/>
        <dbReference type="ChEBI" id="CHEBI:33019"/>
        <dbReference type="ChEBI" id="CHEBI:35235"/>
        <dbReference type="ChEBI" id="CHEBI:37563"/>
        <dbReference type="ChEBI" id="CHEBI:59458"/>
        <dbReference type="ChEBI" id="CHEBI:60377"/>
        <dbReference type="EC" id="6.3.2.5"/>
    </reaction>
</comment>
<keyword evidence="3" id="KW-0460">Magnesium</keyword>
<comment type="caution">
    <text evidence="3">Lacks conserved residue(s) required for the propagation of feature annotation.</text>
</comment>
<proteinExistence type="inferred from homology"/>
<keyword evidence="7" id="KW-1185">Reference proteome</keyword>
<comment type="pathway">
    <text evidence="3">Cofactor biosynthesis; coenzyme A biosynthesis; CoA from (R)-pantothenate: step 2/5.</text>
</comment>
<dbReference type="PANTHER" id="PTHR14359">
    <property type="entry name" value="HOMO-OLIGOMERIC FLAVIN CONTAINING CYS DECARBOXYLASE FAMILY"/>
    <property type="match status" value="1"/>
</dbReference>
<protein>
    <recommendedName>
        <fullName evidence="3">Coenzyme A biosynthesis bifunctional protein CoaBC</fullName>
    </recommendedName>
    <alternativeName>
        <fullName evidence="3">DNA/pantothenate metabolism flavoprotein</fullName>
    </alternativeName>
    <alternativeName>
        <fullName evidence="3">Phosphopantothenoylcysteine synthetase/decarboxylase</fullName>
        <shortName evidence="3">PPCS-PPCDC</shortName>
    </alternativeName>
    <domain>
        <recommendedName>
            <fullName evidence="3">Phosphopantothenoylcysteine decarboxylase</fullName>
            <shortName evidence="3">PPC decarboxylase</shortName>
            <shortName evidence="3">PPC-DC</shortName>
            <ecNumber evidence="3">4.1.1.36</ecNumber>
        </recommendedName>
        <alternativeName>
            <fullName evidence="3">CoaC</fullName>
        </alternativeName>
    </domain>
    <domain>
        <recommendedName>
            <fullName evidence="3">Phosphopantothenate--cysteine ligase</fullName>
            <ecNumber evidence="3">6.3.2.5</ecNumber>
        </recommendedName>
        <alternativeName>
            <fullName evidence="3">CoaB</fullName>
        </alternativeName>
        <alternativeName>
            <fullName evidence="3">Phosphopantothenoylcysteine synthetase</fullName>
            <shortName evidence="3">PPC synthetase</shortName>
            <shortName evidence="3">PPC-S</shortName>
        </alternativeName>
    </domain>
</protein>
<comment type="similarity">
    <text evidence="3">In the N-terminal section; belongs to the HFCD (homo-oligomeric flavin containing Cys decarboxylase) superfamily.</text>
</comment>
<feature type="domain" description="Flavoprotein" evidence="4">
    <location>
        <begin position="1"/>
        <end position="171"/>
    </location>
</feature>
<dbReference type="EC" id="4.1.1.36" evidence="3"/>
<comment type="caution">
    <text evidence="6">The sequence shown here is derived from an EMBL/GenBank/DDBJ whole genome shotgun (WGS) entry which is preliminary data.</text>
</comment>
<evidence type="ECO:0000256" key="2">
    <source>
        <dbReference type="ARBA" id="ARBA00023239"/>
    </source>
</evidence>
<dbReference type="InterPro" id="IPR005252">
    <property type="entry name" value="CoaBC"/>
</dbReference>
<dbReference type="HAMAP" id="MF_02225">
    <property type="entry name" value="CoaBC"/>
    <property type="match status" value="1"/>
</dbReference>
<keyword evidence="1 3" id="KW-0210">Decarboxylase</keyword>
<comment type="similarity">
    <text evidence="3">In the C-terminal section; belongs to the PPC synthetase family.</text>
</comment>
<feature type="region of interest" description="Phosphopantothenate--cysteine ligase" evidence="3">
    <location>
        <begin position="225"/>
        <end position="434"/>
    </location>
</feature>
<organism evidence="6 7">
    <name type="scientific">Leifsonia virtsii</name>
    <dbReference type="NCBI Taxonomy" id="3035915"/>
    <lineage>
        <taxon>Bacteria</taxon>
        <taxon>Bacillati</taxon>
        <taxon>Actinomycetota</taxon>
        <taxon>Actinomycetes</taxon>
        <taxon>Micrococcales</taxon>
        <taxon>Microbacteriaceae</taxon>
        <taxon>Leifsonia</taxon>
    </lineage>
</organism>
<name>A0ABT8IT80_9MICO</name>
<dbReference type="EC" id="6.3.2.5" evidence="3"/>
<keyword evidence="3" id="KW-0479">Metal-binding</keyword>
<keyword evidence="3" id="KW-0436">Ligase</keyword>
<evidence type="ECO:0000313" key="6">
    <source>
        <dbReference type="EMBL" id="MDN4596010.1"/>
    </source>
</evidence>
<dbReference type="InterPro" id="IPR007085">
    <property type="entry name" value="DNA/pantothenate-metab_flavo_C"/>
</dbReference>
<accession>A0ABT8IT80</accession>
<dbReference type="InterPro" id="IPR035929">
    <property type="entry name" value="CoaB-like_sf"/>
</dbReference>
<feature type="binding site" evidence="3">
    <location>
        <position position="378"/>
    </location>
    <ligand>
        <name>CTP</name>
        <dbReference type="ChEBI" id="CHEBI:37563"/>
    </ligand>
</feature>
<dbReference type="SUPFAM" id="SSF102645">
    <property type="entry name" value="CoaB-like"/>
    <property type="match status" value="1"/>
</dbReference>
<keyword evidence="2 3" id="KW-0456">Lyase</keyword>
<dbReference type="Gene3D" id="3.40.50.1950">
    <property type="entry name" value="Flavin prenyltransferase-like"/>
    <property type="match status" value="1"/>
</dbReference>
<evidence type="ECO:0000313" key="7">
    <source>
        <dbReference type="Proteomes" id="UP001174210"/>
    </source>
</evidence>
<evidence type="ECO:0000256" key="3">
    <source>
        <dbReference type="HAMAP-Rule" id="MF_02225"/>
    </source>
</evidence>
<feature type="binding site" evidence="3">
    <location>
        <position position="323"/>
    </location>
    <ligand>
        <name>CTP</name>
        <dbReference type="ChEBI" id="CHEBI:37563"/>
    </ligand>
</feature>
<comment type="pathway">
    <text evidence="3">Cofactor biosynthesis; coenzyme A biosynthesis; CoA from (R)-pantothenate: step 3/5.</text>
</comment>
<evidence type="ECO:0000259" key="5">
    <source>
        <dbReference type="Pfam" id="PF04127"/>
    </source>
</evidence>
<evidence type="ECO:0000259" key="4">
    <source>
        <dbReference type="Pfam" id="PF02441"/>
    </source>
</evidence>
<reference evidence="6" key="1">
    <citation type="submission" date="2023-03" db="EMBL/GenBank/DDBJ databases">
        <title>MT1 and MT2 Draft Genomes of Novel Species.</title>
        <authorList>
            <person name="Venkateswaran K."/>
        </authorList>
    </citation>
    <scope>NUCLEOTIDE SEQUENCE</scope>
    <source>
        <strain evidence="6">F6_8S_P_1A</strain>
    </source>
</reference>
<keyword evidence="3" id="KW-0511">Multifunctional enzyme</keyword>